<feature type="compositionally biased region" description="Polar residues" evidence="1">
    <location>
        <begin position="31"/>
        <end position="45"/>
    </location>
</feature>
<evidence type="ECO:0000313" key="2">
    <source>
        <dbReference type="EnsemblPlants" id="Solyc01g110910.3.1"/>
    </source>
</evidence>
<dbReference type="AlphaFoldDB" id="A0A3Q7EVM7"/>
<dbReference type="Gramene" id="Solyc01g110910.3.1">
    <property type="protein sequence ID" value="Solyc01g110910.3.1"/>
    <property type="gene ID" value="Solyc01g110910.3"/>
</dbReference>
<protein>
    <submittedName>
        <fullName evidence="2">Uncharacterized protein</fullName>
    </submittedName>
</protein>
<dbReference type="EnsemblPlants" id="Solyc01g110910.3.1">
    <property type="protein sequence ID" value="Solyc01g110910.3.1"/>
    <property type="gene ID" value="Solyc01g110910.3"/>
</dbReference>
<sequence length="45" mass="5192">MVEARKEKDRIKFLDRRSRRLSRPAGIKQQPVGTASYKSSSSNKK</sequence>
<evidence type="ECO:0000256" key="1">
    <source>
        <dbReference type="SAM" id="MobiDB-lite"/>
    </source>
</evidence>
<feature type="region of interest" description="Disordered" evidence="1">
    <location>
        <begin position="1"/>
        <end position="45"/>
    </location>
</feature>
<feature type="compositionally biased region" description="Basic and acidic residues" evidence="1">
    <location>
        <begin position="1"/>
        <end position="16"/>
    </location>
</feature>
<keyword evidence="3" id="KW-1185">Reference proteome</keyword>
<reference evidence="2" key="2">
    <citation type="submission" date="2019-01" db="UniProtKB">
        <authorList>
            <consortium name="EnsemblPlants"/>
        </authorList>
    </citation>
    <scope>IDENTIFICATION</scope>
    <source>
        <strain evidence="2">cv. Heinz 1706</strain>
    </source>
</reference>
<organism evidence="2">
    <name type="scientific">Solanum lycopersicum</name>
    <name type="common">Tomato</name>
    <name type="synonym">Lycopersicon esculentum</name>
    <dbReference type="NCBI Taxonomy" id="4081"/>
    <lineage>
        <taxon>Eukaryota</taxon>
        <taxon>Viridiplantae</taxon>
        <taxon>Streptophyta</taxon>
        <taxon>Embryophyta</taxon>
        <taxon>Tracheophyta</taxon>
        <taxon>Spermatophyta</taxon>
        <taxon>Magnoliopsida</taxon>
        <taxon>eudicotyledons</taxon>
        <taxon>Gunneridae</taxon>
        <taxon>Pentapetalae</taxon>
        <taxon>asterids</taxon>
        <taxon>lamiids</taxon>
        <taxon>Solanales</taxon>
        <taxon>Solanaceae</taxon>
        <taxon>Solanoideae</taxon>
        <taxon>Solaneae</taxon>
        <taxon>Solanum</taxon>
        <taxon>Solanum subgen. Lycopersicon</taxon>
    </lineage>
</organism>
<evidence type="ECO:0000313" key="3">
    <source>
        <dbReference type="Proteomes" id="UP000004994"/>
    </source>
</evidence>
<reference evidence="2" key="1">
    <citation type="journal article" date="2012" name="Nature">
        <title>The tomato genome sequence provides insights into fleshy fruit evolution.</title>
        <authorList>
            <consortium name="Tomato Genome Consortium"/>
        </authorList>
    </citation>
    <scope>NUCLEOTIDE SEQUENCE [LARGE SCALE GENOMIC DNA]</scope>
    <source>
        <strain evidence="2">cv. Heinz 1706</strain>
    </source>
</reference>
<proteinExistence type="predicted"/>
<dbReference type="Proteomes" id="UP000004994">
    <property type="component" value="Chromosome 1"/>
</dbReference>
<dbReference type="PaxDb" id="4081-Solyc01g110910.2.1"/>
<name>A0A3Q7EVM7_SOLLC</name>
<dbReference type="InParanoid" id="A0A3Q7EVM7"/>
<accession>A0A3Q7EVM7</accession>